<dbReference type="CDD" id="cd02696">
    <property type="entry name" value="MurNAc-LAA"/>
    <property type="match status" value="1"/>
</dbReference>
<organism evidence="4 5">
    <name type="scientific">Meiothermus taiwanensis WR-220</name>
    <dbReference type="NCBI Taxonomy" id="1339250"/>
    <lineage>
        <taxon>Bacteria</taxon>
        <taxon>Thermotogati</taxon>
        <taxon>Deinococcota</taxon>
        <taxon>Deinococci</taxon>
        <taxon>Thermales</taxon>
        <taxon>Thermaceae</taxon>
        <taxon>Meiothermus</taxon>
    </lineage>
</organism>
<gene>
    <name evidence="4" type="ORF">Mtai_v1c21380</name>
</gene>
<reference evidence="4 5" key="1">
    <citation type="submission" date="2017-05" db="EMBL/GenBank/DDBJ databases">
        <title>Complete genome sequence of Meiothermus taiwanensis WR-220.</title>
        <authorList>
            <person name="Wu W.-L."/>
            <person name="Lo W.-S."/>
            <person name="Kuo C.-H."/>
            <person name="Wu S.-H."/>
        </authorList>
    </citation>
    <scope>NUCLEOTIDE SEQUENCE [LARGE SCALE GENOMIC DNA]</scope>
    <source>
        <strain evidence="4 5">WR-220</strain>
    </source>
</reference>
<protein>
    <submittedName>
        <fullName evidence="4">N-acetylmuramoyl-L-alanine amidase</fullName>
    </submittedName>
</protein>
<accession>A0ABM6WKD1</accession>
<name>A0ABM6WKD1_9DEIN</name>
<dbReference type="SMART" id="SM00646">
    <property type="entry name" value="Ami_3"/>
    <property type="match status" value="1"/>
</dbReference>
<dbReference type="SUPFAM" id="SSF53187">
    <property type="entry name" value="Zn-dependent exopeptidases"/>
    <property type="match status" value="1"/>
</dbReference>
<proteinExistence type="predicted"/>
<feature type="domain" description="MurNAc-LAA" evidence="3">
    <location>
        <begin position="219"/>
        <end position="370"/>
    </location>
</feature>
<evidence type="ECO:0000259" key="3">
    <source>
        <dbReference type="SMART" id="SM00646"/>
    </source>
</evidence>
<sequence length="377" mass="41311">MAWFSGLIKIQRLRLYSKKMRLLAFVIVWLAPVLAFPRLGLHEGYTRLVFDLEARTQYQLAQSPDTLTLRFSGIGVEAADVDVSSPQVASYQVVVAGNTATVFVRLRPNVEVKTAVLADGNRRRLVVDVLAAAPKPSPPAQAPPPPPRPRPQPRVVVIDPGHGGLDPGAVGFVVEKEVTLDLALRLRQLLQKEGIEVVLTRSSDTHLSPDKATDLGLRAEMANSKRNLFISIHVNSAPNAAQGIETYYFGSTLDQSLLAQVIRENGGGELGQRLTREAQSVGERLVRDLIAQSNLKFSRQLAQYVQSALVQATGAADRGVRQAPFYVLRNARIPAILVEVGFANHPVEGRRLQTSQYRQTLAEALARGILRFLNNGE</sequence>
<evidence type="ECO:0000256" key="1">
    <source>
        <dbReference type="ARBA" id="ARBA00022801"/>
    </source>
</evidence>
<feature type="compositionally biased region" description="Pro residues" evidence="2">
    <location>
        <begin position="135"/>
        <end position="152"/>
    </location>
</feature>
<dbReference type="EMBL" id="CP021130">
    <property type="protein sequence ID" value="AWR87370.1"/>
    <property type="molecule type" value="Genomic_DNA"/>
</dbReference>
<dbReference type="Gene3D" id="3.40.630.40">
    <property type="entry name" value="Zn-dependent exopeptidases"/>
    <property type="match status" value="1"/>
</dbReference>
<dbReference type="PANTHER" id="PTHR30404">
    <property type="entry name" value="N-ACETYLMURAMOYL-L-ALANINE AMIDASE"/>
    <property type="match status" value="1"/>
</dbReference>
<dbReference type="InterPro" id="IPR002508">
    <property type="entry name" value="MurNAc-LAA_cat"/>
</dbReference>
<feature type="region of interest" description="Disordered" evidence="2">
    <location>
        <begin position="133"/>
        <end position="154"/>
    </location>
</feature>
<keyword evidence="1" id="KW-0378">Hydrolase</keyword>
<dbReference type="Pfam" id="PF01520">
    <property type="entry name" value="Amidase_3"/>
    <property type="match status" value="1"/>
</dbReference>
<dbReference type="InterPro" id="IPR050695">
    <property type="entry name" value="N-acetylmuramoyl_amidase_3"/>
</dbReference>
<evidence type="ECO:0000256" key="2">
    <source>
        <dbReference type="SAM" id="MobiDB-lite"/>
    </source>
</evidence>
<dbReference type="PANTHER" id="PTHR30404:SF0">
    <property type="entry name" value="N-ACETYLMURAMOYL-L-ALANINE AMIDASE AMIC"/>
    <property type="match status" value="1"/>
</dbReference>
<evidence type="ECO:0000313" key="5">
    <source>
        <dbReference type="Proteomes" id="UP000263013"/>
    </source>
</evidence>
<dbReference type="Proteomes" id="UP000263013">
    <property type="component" value="Chromosome"/>
</dbReference>
<keyword evidence="5" id="KW-1185">Reference proteome</keyword>
<evidence type="ECO:0000313" key="4">
    <source>
        <dbReference type="EMBL" id="AWR87370.1"/>
    </source>
</evidence>